<sequence length="343" mass="39921">MDGGGEMRAGCMRIRCPSPRRAMSRWFNSKEKIKGKKKKNDMAESHVRDSDSVMIRNFSEDDRRQFSDSPPRNELQRSEFLFSIGVSCYLLHLIATGREEVHKIVDLRNDLEKLLECQNDEMRRKHQEFIKIRDNIEKLLEFHNDEMSRKQELCETSVYSTTSDVVDGPESSIDHYYSPQLLDTSLFVGREGSLKHYVCKGGDEDFGGEMDQLEAELEAEFELLQIGQDHYGNYPKLKDQVPENSEDSEGMMFRHMSSGPVLEEQQGVCPYELERRLHELMETRQEEEINELQSALEDAKKRLHVKEAEASWWKDTAYIVSEHIPKPSRITSNSQTLRHPLSR</sequence>
<feature type="coiled-coil region" evidence="1">
    <location>
        <begin position="108"/>
        <end position="153"/>
    </location>
</feature>
<proteinExistence type="predicted"/>
<evidence type="ECO:0008006" key="5">
    <source>
        <dbReference type="Google" id="ProtNLM"/>
    </source>
</evidence>
<protein>
    <recommendedName>
        <fullName evidence="5">Protein POLAR LOCALIZATION DURING ASYMMETRIC DIVISION AND REDISTRIBUTION-like</fullName>
    </recommendedName>
</protein>
<dbReference type="PANTHER" id="PTHR33476">
    <property type="entry name" value="EMB|CAB62613.1"/>
    <property type="match status" value="1"/>
</dbReference>
<evidence type="ECO:0000313" key="4">
    <source>
        <dbReference type="Proteomes" id="UP001642260"/>
    </source>
</evidence>
<keyword evidence="4" id="KW-1185">Reference proteome</keyword>
<reference evidence="3 4" key="1">
    <citation type="submission" date="2022-03" db="EMBL/GenBank/DDBJ databases">
        <authorList>
            <person name="Macdonald S."/>
            <person name="Ahmed S."/>
            <person name="Newling K."/>
        </authorList>
    </citation>
    <scope>NUCLEOTIDE SEQUENCE [LARGE SCALE GENOMIC DNA]</scope>
</reference>
<dbReference type="EMBL" id="CAKOAT010230710">
    <property type="protein sequence ID" value="CAH8357415.1"/>
    <property type="molecule type" value="Genomic_DNA"/>
</dbReference>
<dbReference type="Proteomes" id="UP001642260">
    <property type="component" value="Unassembled WGS sequence"/>
</dbReference>
<gene>
    <name evidence="3" type="ORF">ERUC_LOCUS23170</name>
</gene>
<dbReference type="InterPro" id="IPR040348">
    <property type="entry name" value="POLAR-like"/>
</dbReference>
<evidence type="ECO:0000313" key="3">
    <source>
        <dbReference type="EMBL" id="CAH8357415.1"/>
    </source>
</evidence>
<dbReference type="AlphaFoldDB" id="A0ABC8KEH8"/>
<dbReference type="PANTHER" id="PTHR33476:SF21">
    <property type="entry name" value="PROTEIN POLAR-LIKE 1"/>
    <property type="match status" value="1"/>
</dbReference>
<feature type="coiled-coil region" evidence="1">
    <location>
        <begin position="282"/>
        <end position="309"/>
    </location>
</feature>
<keyword evidence="1" id="KW-0175">Coiled coil</keyword>
<evidence type="ECO:0000256" key="2">
    <source>
        <dbReference type="SAM" id="MobiDB-lite"/>
    </source>
</evidence>
<comment type="caution">
    <text evidence="3">The sequence shown here is derived from an EMBL/GenBank/DDBJ whole genome shotgun (WGS) entry which is preliminary data.</text>
</comment>
<feature type="region of interest" description="Disordered" evidence="2">
    <location>
        <begin position="27"/>
        <end position="46"/>
    </location>
</feature>
<accession>A0ABC8KEH8</accession>
<evidence type="ECO:0000256" key="1">
    <source>
        <dbReference type="SAM" id="Coils"/>
    </source>
</evidence>
<name>A0ABC8KEH8_ERUVS</name>
<organism evidence="3 4">
    <name type="scientific">Eruca vesicaria subsp. sativa</name>
    <name type="common">Garden rocket</name>
    <name type="synonym">Eruca sativa</name>
    <dbReference type="NCBI Taxonomy" id="29727"/>
    <lineage>
        <taxon>Eukaryota</taxon>
        <taxon>Viridiplantae</taxon>
        <taxon>Streptophyta</taxon>
        <taxon>Embryophyta</taxon>
        <taxon>Tracheophyta</taxon>
        <taxon>Spermatophyta</taxon>
        <taxon>Magnoliopsida</taxon>
        <taxon>eudicotyledons</taxon>
        <taxon>Gunneridae</taxon>
        <taxon>Pentapetalae</taxon>
        <taxon>rosids</taxon>
        <taxon>malvids</taxon>
        <taxon>Brassicales</taxon>
        <taxon>Brassicaceae</taxon>
        <taxon>Brassiceae</taxon>
        <taxon>Eruca</taxon>
    </lineage>
</organism>